<evidence type="ECO:0000313" key="1">
    <source>
        <dbReference type="EMBL" id="OXR41769.1"/>
    </source>
</evidence>
<evidence type="ECO:0000313" key="2">
    <source>
        <dbReference type="Proteomes" id="UP000215506"/>
    </source>
</evidence>
<dbReference type="Proteomes" id="UP000215506">
    <property type="component" value="Unassembled WGS sequence"/>
</dbReference>
<reference evidence="1 2" key="1">
    <citation type="submission" date="2017-07" db="EMBL/GenBank/DDBJ databases">
        <title>First draft Genome Sequence of Nocardia cerradoensis isolated from human infection.</title>
        <authorList>
            <person name="Carrasco G."/>
        </authorList>
    </citation>
    <scope>NUCLEOTIDE SEQUENCE [LARGE SCALE GENOMIC DNA]</scope>
    <source>
        <strain evidence="1 2">CNM20130759</strain>
    </source>
</reference>
<protein>
    <submittedName>
        <fullName evidence="1">Uncharacterized protein</fullName>
    </submittedName>
</protein>
<proteinExistence type="predicted"/>
<sequence>MTGRAVRGRPVRGSGQATAVLVDEELDDEAELLDELDELLEPAESLDLDSLDFAAGSLADDEPLRLSVR</sequence>
<organism evidence="1 2">
    <name type="scientific">Nocardia cerradoensis</name>
    <dbReference type="NCBI Taxonomy" id="85688"/>
    <lineage>
        <taxon>Bacteria</taxon>
        <taxon>Bacillati</taxon>
        <taxon>Actinomycetota</taxon>
        <taxon>Actinomycetes</taxon>
        <taxon>Mycobacteriales</taxon>
        <taxon>Nocardiaceae</taxon>
        <taxon>Nocardia</taxon>
    </lineage>
</organism>
<gene>
    <name evidence="1" type="ORF">B7C42_06111</name>
</gene>
<dbReference type="EMBL" id="NGAF01000017">
    <property type="protein sequence ID" value="OXR41769.1"/>
    <property type="molecule type" value="Genomic_DNA"/>
</dbReference>
<dbReference type="AlphaFoldDB" id="A0A231GYU2"/>
<name>A0A231GYU2_9NOCA</name>
<keyword evidence="2" id="KW-1185">Reference proteome</keyword>
<accession>A0A231GYU2</accession>
<comment type="caution">
    <text evidence="1">The sequence shown here is derived from an EMBL/GenBank/DDBJ whole genome shotgun (WGS) entry which is preliminary data.</text>
</comment>